<dbReference type="AlphaFoldDB" id="A0AAN6DEK3"/>
<reference evidence="11" key="1">
    <citation type="journal article" date="2021" name="G3 (Bethesda)">
        <title>Genomic diversity, chromosomal rearrangements, and interspecies hybridization in the ogataea polymorpha species complex.</title>
        <authorList>
            <person name="Hanson S.J."/>
            <person name="Cinneide E.O."/>
            <person name="Salzberg L.I."/>
            <person name="Wolfe K.H."/>
            <person name="McGowan J."/>
            <person name="Fitzpatrick D.A."/>
            <person name="Matlin K."/>
        </authorList>
    </citation>
    <scope>NUCLEOTIDE SEQUENCE</scope>
    <source>
        <strain evidence="11">61-244</strain>
    </source>
</reference>
<comment type="caution">
    <text evidence="11">The sequence shown here is derived from an EMBL/GenBank/DDBJ whole genome shotgun (WGS) entry which is preliminary data.</text>
</comment>
<dbReference type="GO" id="GO:0004177">
    <property type="term" value="F:aminopeptidase activity"/>
    <property type="evidence" value="ECO:0007669"/>
    <property type="project" value="UniProtKB-KW"/>
</dbReference>
<protein>
    <recommendedName>
        <fullName evidence="9">Peptide hydrolase</fullName>
        <ecNumber evidence="9">3.4.-.-</ecNumber>
    </recommendedName>
</protein>
<comment type="cofactor">
    <cofactor evidence="1">
        <name>Zn(2+)</name>
        <dbReference type="ChEBI" id="CHEBI:29105"/>
    </cofactor>
</comment>
<keyword evidence="7 9" id="KW-0862">Zinc</keyword>
<evidence type="ECO:0000256" key="8">
    <source>
        <dbReference type="ARBA" id="ARBA00043962"/>
    </source>
</evidence>
<evidence type="ECO:0000313" key="11">
    <source>
        <dbReference type="EMBL" id="KAG7818336.1"/>
    </source>
</evidence>
<evidence type="ECO:0000256" key="9">
    <source>
        <dbReference type="RuleBase" id="RU361240"/>
    </source>
</evidence>
<comment type="similarity">
    <text evidence="8">Belongs to the peptidase M28 family. M28E subfamily.</text>
</comment>
<accession>A0AAN6DEK3</accession>
<keyword evidence="4 9" id="KW-0479">Metal-binding</keyword>
<dbReference type="GO" id="GO:0008235">
    <property type="term" value="F:metalloexopeptidase activity"/>
    <property type="evidence" value="ECO:0007669"/>
    <property type="project" value="InterPro"/>
</dbReference>
<keyword evidence="5" id="KW-0732">Signal</keyword>
<sequence length="378" mass="42700">MIFVLFFIGLAAALPLFGHQYRLISLQPNELTKVTETEWWRLKQQNTQFLDLTARYPTLLEPMREGQSVSIALEKPVVVYNYPNGSEFHPKEVNALLADIDPSNIHGTLKELSSFKSRYYQSEKYLDSSVWVYGKLVGYASGRENYNLTVVNHEKFPQSSYILQIKGTNGSDERPTIVLGAHIDSMNLVLPSFLPAPGADDDGSGVVTLLETLRIVTEHGLAFPNNIEFHFYAAEEGGMLGSLDIFNAYFLQKKVAAMLQQDMTGYAAKSLRKGHPEHFGLITDYTSPYLNEFLRQVIETYCQIPVFETTCGYPCSDHYSAYMNGFPAGMVAEAQREYWNPYVHTTGDTIDKLSMLHIAEHVKLCLGYVYELGGYLFE</sequence>
<evidence type="ECO:0000256" key="1">
    <source>
        <dbReference type="ARBA" id="ARBA00001947"/>
    </source>
</evidence>
<dbReference type="Pfam" id="PF04389">
    <property type="entry name" value="Peptidase_M28"/>
    <property type="match status" value="1"/>
</dbReference>
<proteinExistence type="inferred from homology"/>
<dbReference type="GO" id="GO:0006508">
    <property type="term" value="P:proteolysis"/>
    <property type="evidence" value="ECO:0007669"/>
    <property type="project" value="UniProtKB-KW"/>
</dbReference>
<evidence type="ECO:0000256" key="5">
    <source>
        <dbReference type="ARBA" id="ARBA00022729"/>
    </source>
</evidence>
<keyword evidence="6 9" id="KW-0378">Hydrolase</keyword>
<evidence type="ECO:0000259" key="10">
    <source>
        <dbReference type="Pfam" id="PF04389"/>
    </source>
</evidence>
<dbReference type="GO" id="GO:0046872">
    <property type="term" value="F:metal ion binding"/>
    <property type="evidence" value="ECO:0007669"/>
    <property type="project" value="UniProtKB-KW"/>
</dbReference>
<evidence type="ECO:0000313" key="12">
    <source>
        <dbReference type="Proteomes" id="UP001196530"/>
    </source>
</evidence>
<organism evidence="11 12">
    <name type="scientific">Pichia angusta</name>
    <name type="common">Yeast</name>
    <name type="synonym">Hansenula polymorpha</name>
    <dbReference type="NCBI Taxonomy" id="870730"/>
    <lineage>
        <taxon>Eukaryota</taxon>
        <taxon>Fungi</taxon>
        <taxon>Dikarya</taxon>
        <taxon>Ascomycota</taxon>
        <taxon>Saccharomycotina</taxon>
        <taxon>Pichiomycetes</taxon>
        <taxon>Pichiales</taxon>
        <taxon>Pichiaceae</taxon>
        <taxon>Ogataea</taxon>
    </lineage>
</organism>
<keyword evidence="3 9" id="KW-0645">Protease</keyword>
<dbReference type="GeneID" id="66127388"/>
<dbReference type="PANTHER" id="PTHR12147:SF56">
    <property type="entry name" value="AMINOPEPTIDASE YDR415C-RELATED"/>
    <property type="match status" value="1"/>
</dbReference>
<dbReference type="InterPro" id="IPR045175">
    <property type="entry name" value="M28_fam"/>
</dbReference>
<dbReference type="Gene3D" id="3.40.630.10">
    <property type="entry name" value="Zn peptidases"/>
    <property type="match status" value="1"/>
</dbReference>
<dbReference type="EMBL" id="JAHLUX010000006">
    <property type="protein sequence ID" value="KAG7818336.1"/>
    <property type="molecule type" value="Genomic_DNA"/>
</dbReference>
<dbReference type="PANTHER" id="PTHR12147">
    <property type="entry name" value="METALLOPEPTIDASE M28 FAMILY MEMBER"/>
    <property type="match status" value="1"/>
</dbReference>
<evidence type="ECO:0000256" key="2">
    <source>
        <dbReference type="ARBA" id="ARBA00022438"/>
    </source>
</evidence>
<dbReference type="InterPro" id="IPR007484">
    <property type="entry name" value="Peptidase_M28"/>
</dbReference>
<dbReference type="EC" id="3.4.-.-" evidence="9"/>
<feature type="domain" description="Peptidase M28" evidence="10">
    <location>
        <begin position="165"/>
        <end position="367"/>
    </location>
</feature>
<evidence type="ECO:0000256" key="3">
    <source>
        <dbReference type="ARBA" id="ARBA00022670"/>
    </source>
</evidence>
<evidence type="ECO:0000256" key="6">
    <source>
        <dbReference type="ARBA" id="ARBA00022801"/>
    </source>
</evidence>
<gene>
    <name evidence="11" type="ORF">KL928_003337</name>
</gene>
<evidence type="ECO:0000256" key="7">
    <source>
        <dbReference type="ARBA" id="ARBA00022833"/>
    </source>
</evidence>
<keyword evidence="2" id="KW-0031">Aminopeptidase</keyword>
<evidence type="ECO:0000256" key="4">
    <source>
        <dbReference type="ARBA" id="ARBA00022723"/>
    </source>
</evidence>
<dbReference type="RefSeq" id="XP_043059590.1">
    <property type="nucleotide sequence ID" value="XM_043203913.1"/>
</dbReference>
<name>A0AAN6DEK3_PICAN</name>
<dbReference type="Proteomes" id="UP001196530">
    <property type="component" value="Unassembled WGS sequence"/>
</dbReference>
<dbReference type="SUPFAM" id="SSF53187">
    <property type="entry name" value="Zn-dependent exopeptidases"/>
    <property type="match status" value="1"/>
</dbReference>